<dbReference type="EMBL" id="JH172334">
    <property type="protein sequence ID" value="EHB13997.1"/>
    <property type="molecule type" value="Genomic_DNA"/>
</dbReference>
<feature type="region of interest" description="Disordered" evidence="1">
    <location>
        <begin position="241"/>
        <end position="385"/>
    </location>
</feature>
<protein>
    <submittedName>
        <fullName evidence="3">Dermokine</fullName>
    </submittedName>
</protein>
<dbReference type="eggNOG" id="ENOG502QQ65">
    <property type="taxonomic scope" value="Eukaryota"/>
</dbReference>
<gene>
    <name evidence="3" type="ORF">GW7_18369</name>
</gene>
<evidence type="ECO:0000256" key="2">
    <source>
        <dbReference type="SAM" id="SignalP"/>
    </source>
</evidence>
<feature type="compositionally biased region" description="Polar residues" evidence="1">
    <location>
        <begin position="176"/>
        <end position="188"/>
    </location>
</feature>
<feature type="chain" id="PRO_5003474820" evidence="2">
    <location>
        <begin position="22"/>
        <end position="559"/>
    </location>
</feature>
<reference evidence="3 4" key="1">
    <citation type="journal article" date="2011" name="Nature">
        <title>Genome sequencing reveals insights into physiology and longevity of the naked mole rat.</title>
        <authorList>
            <person name="Kim E.B."/>
            <person name="Fang X."/>
            <person name="Fushan A.A."/>
            <person name="Huang Z."/>
            <person name="Lobanov A.V."/>
            <person name="Han L."/>
            <person name="Marino S.M."/>
            <person name="Sun X."/>
            <person name="Turanov A.A."/>
            <person name="Yang P."/>
            <person name="Yim S.H."/>
            <person name="Zhao X."/>
            <person name="Kasaikina M.V."/>
            <person name="Stoletzki N."/>
            <person name="Peng C."/>
            <person name="Polak P."/>
            <person name="Xiong Z."/>
            <person name="Kiezun A."/>
            <person name="Zhu Y."/>
            <person name="Chen Y."/>
            <person name="Kryukov G.V."/>
            <person name="Zhang Q."/>
            <person name="Peshkin L."/>
            <person name="Yang L."/>
            <person name="Bronson R.T."/>
            <person name="Buffenstein R."/>
            <person name="Wang B."/>
            <person name="Han C."/>
            <person name="Li Q."/>
            <person name="Chen L."/>
            <person name="Zhao W."/>
            <person name="Sunyaev S.R."/>
            <person name="Park T.J."/>
            <person name="Zhang G."/>
            <person name="Wang J."/>
            <person name="Gladyshev V.N."/>
        </authorList>
    </citation>
    <scope>NUCLEOTIDE SEQUENCE [LARGE SCALE GENOMIC DNA]</scope>
</reference>
<feature type="compositionally biased region" description="Gly residues" evidence="1">
    <location>
        <begin position="272"/>
        <end position="285"/>
    </location>
</feature>
<proteinExistence type="predicted"/>
<dbReference type="AlphaFoldDB" id="G5BXI6"/>
<dbReference type="FunCoup" id="G5BXI6">
    <property type="interactions" value="120"/>
</dbReference>
<dbReference type="Proteomes" id="UP000006813">
    <property type="component" value="Unassembled WGS sequence"/>
</dbReference>
<dbReference type="InParanoid" id="G5BXI6"/>
<feature type="compositionally biased region" description="Gly residues" evidence="1">
    <location>
        <begin position="123"/>
        <end position="146"/>
    </location>
</feature>
<name>G5BXI6_HETGA</name>
<evidence type="ECO:0000313" key="4">
    <source>
        <dbReference type="Proteomes" id="UP000006813"/>
    </source>
</evidence>
<keyword evidence="2" id="KW-0732">Signal</keyword>
<feature type="compositionally biased region" description="Low complexity" evidence="1">
    <location>
        <begin position="354"/>
        <end position="369"/>
    </location>
</feature>
<feature type="region of interest" description="Disordered" evidence="1">
    <location>
        <begin position="120"/>
        <end position="221"/>
    </location>
</feature>
<feature type="signal peptide" evidence="2">
    <location>
        <begin position="1"/>
        <end position="21"/>
    </location>
</feature>
<evidence type="ECO:0000313" key="3">
    <source>
        <dbReference type="EMBL" id="EHB13997.1"/>
    </source>
</evidence>
<accession>G5BXI6</accession>
<dbReference type="GO" id="GO:1903575">
    <property type="term" value="P:cornified envelope assembly"/>
    <property type="evidence" value="ECO:0007669"/>
    <property type="project" value="InterPro"/>
</dbReference>
<feature type="compositionally biased region" description="Low complexity" evidence="1">
    <location>
        <begin position="306"/>
        <end position="322"/>
    </location>
</feature>
<dbReference type="PANTHER" id="PTHR36881:SF1">
    <property type="entry name" value="DERMOKINE"/>
    <property type="match status" value="1"/>
</dbReference>
<sequence>MKLRVSLASLLLALCLGSGAAGPLQGPGTGPGQGMGDTVGNGVGKAIGEGAKEAVRSGIEDAIGQGNGEASSAFREARGDALSNKLGEAAHALENTGREVGRQAENFIRHGTDAAHNFDSWGTSGGHGMFGNTGGQGQGNFGGPGSPWGHAQPGDSEGSFGTNSLGASWGQGGNGRSLNLETNAQGSAAQPGYASVRGSRQNSGCINAPPSGSGGSSSYSRVKGGQAVVICTGGNGTEYALAGEQGEERHNPGPSSSSSLRSAPQESSSQSGGPGGSSGGPGGSSGSNSGSSHGTETSKDFDQPFSVSKESNSDSSSGSRDASGGGNNPECDHPQNEGRIAGGSESEESRENSRLGSSYSNSRGHGSSGDSKGDEGVNELNSVNSETSPGVFNFDNFWKNFKSKLGFINWDAINKGQVLSPSTRALLYFRRLWEDFKQKTPFFNWKKITEDLDLSLQKRAGGANQDYYYNQQAYPTMSSGQNSVRNTPKVRLVTPSSPTVPSEERPSFPGTTRFAALAEVLVARKDSLLRTFHKLFFSPTKKYRLLIKGVSFPVSKYLY</sequence>
<evidence type="ECO:0000256" key="1">
    <source>
        <dbReference type="SAM" id="MobiDB-lite"/>
    </source>
</evidence>
<dbReference type="STRING" id="10181.G5BXI6"/>
<dbReference type="PANTHER" id="PTHR36881">
    <property type="entry name" value="DERMOKINE"/>
    <property type="match status" value="1"/>
</dbReference>
<dbReference type="GO" id="GO:0005615">
    <property type="term" value="C:extracellular space"/>
    <property type="evidence" value="ECO:0007669"/>
    <property type="project" value="TreeGrafter"/>
</dbReference>
<organism evidence="3 4">
    <name type="scientific">Heterocephalus glaber</name>
    <name type="common">Naked mole rat</name>
    <dbReference type="NCBI Taxonomy" id="10181"/>
    <lineage>
        <taxon>Eukaryota</taxon>
        <taxon>Metazoa</taxon>
        <taxon>Chordata</taxon>
        <taxon>Craniata</taxon>
        <taxon>Vertebrata</taxon>
        <taxon>Euteleostomi</taxon>
        <taxon>Mammalia</taxon>
        <taxon>Eutheria</taxon>
        <taxon>Euarchontoglires</taxon>
        <taxon>Glires</taxon>
        <taxon>Rodentia</taxon>
        <taxon>Hystricomorpha</taxon>
        <taxon>Bathyergidae</taxon>
        <taxon>Heterocephalus</taxon>
    </lineage>
</organism>
<feature type="compositionally biased region" description="Low complexity" evidence="1">
    <location>
        <begin position="252"/>
        <end position="271"/>
    </location>
</feature>
<dbReference type="InterPro" id="IPR033541">
    <property type="entry name" value="Dermokine"/>
</dbReference>